<dbReference type="InterPro" id="IPR001662">
    <property type="entry name" value="EF1B_G_C"/>
</dbReference>
<dbReference type="InterPro" id="IPR050802">
    <property type="entry name" value="EF-GSTs"/>
</dbReference>
<dbReference type="PROSITE" id="PS50040">
    <property type="entry name" value="EF1G_C"/>
    <property type="match status" value="1"/>
</dbReference>
<feature type="domain" description="GST C-terminal" evidence="7">
    <location>
        <begin position="75"/>
        <end position="203"/>
    </location>
</feature>
<dbReference type="Pfam" id="PF00043">
    <property type="entry name" value="GST_C"/>
    <property type="match status" value="1"/>
</dbReference>
<dbReference type="FunFam" id="3.30.70.1010:FF:000001">
    <property type="entry name" value="Elongation factor 1-gamma 1"/>
    <property type="match status" value="1"/>
</dbReference>
<evidence type="ECO:0000313" key="9">
    <source>
        <dbReference type="WBParaSite" id="PSAMB.scaffold574size46769.g7314.t1"/>
    </source>
</evidence>
<proteinExistence type="predicted"/>
<dbReference type="InterPro" id="IPR036433">
    <property type="entry name" value="EF1B_G_C_sf"/>
</dbReference>
<sequence>MTKGKLYGDAANFRTQKVLAAAKYGKADITVVTEQPPHDKFPLGLTPAYEEGKTLLFGAESIALHVGGQAVKGQTPELFAEVVQWLQWAEGQLVPNVLGFVLPSVSAVQVDKKTIDDSKAELLAQLRILNDFLLSRTFLVGERISLADISVAFDLLPAYQHVLDSSTRSSLTNVNRWFQTVINQPHVKEVVGDVRLCETASQFCSNKYKELSAKICKSQPKGGHDDHAKDGKKKGGKDKQEKQEKKEKPAKETKEEPEELDAAEEALAQEPKASDPLAALPKGTFNMDAFKRVYSNEDTLTKALPFFWENFDPENYSIWYAEYKYPQELAAAFMSCNLINGMFQRLEKLNKNAFASVCLFGTDNNSTISAIWVWRGHELVFPLSPDWTIDYESYEWKKLDPNDEKTKKLVKEYFSWEGDFDGKKFNQGKIFK</sequence>
<dbReference type="Pfam" id="PF00647">
    <property type="entry name" value="EF1G"/>
    <property type="match status" value="1"/>
</dbReference>
<feature type="compositionally biased region" description="Acidic residues" evidence="5">
    <location>
        <begin position="255"/>
        <end position="264"/>
    </location>
</feature>
<dbReference type="SUPFAM" id="SSF47616">
    <property type="entry name" value="GST C-terminal domain-like"/>
    <property type="match status" value="1"/>
</dbReference>
<organism evidence="8 9">
    <name type="scientific">Plectus sambesii</name>
    <dbReference type="NCBI Taxonomy" id="2011161"/>
    <lineage>
        <taxon>Eukaryota</taxon>
        <taxon>Metazoa</taxon>
        <taxon>Ecdysozoa</taxon>
        <taxon>Nematoda</taxon>
        <taxon>Chromadorea</taxon>
        <taxon>Plectida</taxon>
        <taxon>Plectina</taxon>
        <taxon>Plectoidea</taxon>
        <taxon>Plectidae</taxon>
        <taxon>Plectus</taxon>
    </lineage>
</organism>
<dbReference type="Gene3D" id="3.40.30.10">
    <property type="entry name" value="Glutaredoxin"/>
    <property type="match status" value="1"/>
</dbReference>
<dbReference type="WBParaSite" id="PSAMB.scaffold574size46769.g7314.t1">
    <property type="protein sequence ID" value="PSAMB.scaffold574size46769.g7314.t1"/>
    <property type="gene ID" value="PSAMB.scaffold574size46769.g7314"/>
</dbReference>
<name>A0A914WYK0_9BILA</name>
<dbReference type="PANTHER" id="PTHR43986:SF1">
    <property type="entry name" value="ELONGATION FACTOR 1-GAMMA"/>
    <property type="match status" value="1"/>
</dbReference>
<reference evidence="9" key="1">
    <citation type="submission" date="2022-11" db="UniProtKB">
        <authorList>
            <consortium name="WormBaseParasite"/>
        </authorList>
    </citation>
    <scope>IDENTIFICATION</scope>
</reference>
<feature type="region of interest" description="Disordered" evidence="5">
    <location>
        <begin position="217"/>
        <end position="278"/>
    </location>
</feature>
<dbReference type="InterPro" id="IPR010987">
    <property type="entry name" value="Glutathione-S-Trfase_C-like"/>
</dbReference>
<dbReference type="AlphaFoldDB" id="A0A914WYK0"/>
<dbReference type="CDD" id="cd03181">
    <property type="entry name" value="GST_C_EF1Bgamma_like"/>
    <property type="match status" value="1"/>
</dbReference>
<evidence type="ECO:0000256" key="3">
    <source>
        <dbReference type="ARBA" id="ARBA00030426"/>
    </source>
</evidence>
<dbReference type="Gene3D" id="3.30.70.1010">
    <property type="entry name" value="Translation elongation factor EF1B, gamma chain, conserved domain"/>
    <property type="match status" value="1"/>
</dbReference>
<dbReference type="Proteomes" id="UP000887566">
    <property type="component" value="Unplaced"/>
</dbReference>
<keyword evidence="1 4" id="KW-0251">Elongation factor</keyword>
<keyword evidence="2 4" id="KW-0648">Protein biosynthesis</keyword>
<dbReference type="GO" id="GO:0005634">
    <property type="term" value="C:nucleus"/>
    <property type="evidence" value="ECO:0007669"/>
    <property type="project" value="TreeGrafter"/>
</dbReference>
<protein>
    <recommendedName>
        <fullName evidence="3">eEF-1B gamma</fullName>
    </recommendedName>
</protein>
<dbReference type="PROSITE" id="PS50405">
    <property type="entry name" value="GST_CTER"/>
    <property type="match status" value="1"/>
</dbReference>
<dbReference type="InterPro" id="IPR004046">
    <property type="entry name" value="GST_C"/>
</dbReference>
<dbReference type="GO" id="GO:0005737">
    <property type="term" value="C:cytoplasm"/>
    <property type="evidence" value="ECO:0007669"/>
    <property type="project" value="TreeGrafter"/>
</dbReference>
<dbReference type="Gene3D" id="1.20.1050.10">
    <property type="match status" value="1"/>
</dbReference>
<dbReference type="SUPFAM" id="SSF89942">
    <property type="entry name" value="eEF1-gamma domain"/>
    <property type="match status" value="1"/>
</dbReference>
<evidence type="ECO:0000259" key="6">
    <source>
        <dbReference type="PROSITE" id="PS50040"/>
    </source>
</evidence>
<accession>A0A914WYK0</accession>
<evidence type="ECO:0000256" key="5">
    <source>
        <dbReference type="SAM" id="MobiDB-lite"/>
    </source>
</evidence>
<feature type="compositionally biased region" description="Basic and acidic residues" evidence="5">
    <location>
        <begin position="237"/>
        <end position="254"/>
    </location>
</feature>
<feature type="domain" description="EF-1-gamma C-terminal" evidence="6">
    <location>
        <begin position="273"/>
        <end position="432"/>
    </location>
</feature>
<evidence type="ECO:0000256" key="1">
    <source>
        <dbReference type="ARBA" id="ARBA00022768"/>
    </source>
</evidence>
<evidence type="ECO:0000256" key="2">
    <source>
        <dbReference type="ARBA" id="ARBA00022917"/>
    </source>
</evidence>
<dbReference type="PANTHER" id="PTHR43986">
    <property type="entry name" value="ELONGATION FACTOR 1-GAMMA"/>
    <property type="match status" value="1"/>
</dbReference>
<evidence type="ECO:0000313" key="8">
    <source>
        <dbReference type="Proteomes" id="UP000887566"/>
    </source>
</evidence>
<dbReference type="SMART" id="SM01183">
    <property type="entry name" value="EF1G"/>
    <property type="match status" value="1"/>
</dbReference>
<evidence type="ECO:0000256" key="4">
    <source>
        <dbReference type="PROSITE-ProRule" id="PRU00519"/>
    </source>
</evidence>
<dbReference type="FunFam" id="1.20.1050.10:FF:000006">
    <property type="entry name" value="Elongation factor 1 gamma"/>
    <property type="match status" value="1"/>
</dbReference>
<evidence type="ECO:0000259" key="7">
    <source>
        <dbReference type="PROSITE" id="PS50405"/>
    </source>
</evidence>
<keyword evidence="8" id="KW-1185">Reference proteome</keyword>
<dbReference type="GO" id="GO:0003746">
    <property type="term" value="F:translation elongation factor activity"/>
    <property type="evidence" value="ECO:0007669"/>
    <property type="project" value="UniProtKB-UniRule"/>
</dbReference>
<dbReference type="InterPro" id="IPR036282">
    <property type="entry name" value="Glutathione-S-Trfase_C_sf"/>
</dbReference>